<dbReference type="EMBL" id="LR796713">
    <property type="protein sequence ID" value="CAB4161232.1"/>
    <property type="molecule type" value="Genomic_DNA"/>
</dbReference>
<reference evidence="2" key="1">
    <citation type="submission" date="2020-04" db="EMBL/GenBank/DDBJ databases">
        <authorList>
            <person name="Chiriac C."/>
            <person name="Salcher M."/>
            <person name="Ghai R."/>
            <person name="Kavagutti S V."/>
        </authorList>
    </citation>
    <scope>NUCLEOTIDE SEQUENCE</scope>
</reference>
<proteinExistence type="predicted"/>
<feature type="region of interest" description="Disordered" evidence="1">
    <location>
        <begin position="22"/>
        <end position="80"/>
    </location>
</feature>
<gene>
    <name evidence="2" type="ORF">UFOVP732_39</name>
</gene>
<protein>
    <submittedName>
        <fullName evidence="2">Uncharacterized protein</fullName>
    </submittedName>
</protein>
<evidence type="ECO:0000256" key="1">
    <source>
        <dbReference type="SAM" id="MobiDB-lite"/>
    </source>
</evidence>
<sequence length="106" mass="10824">MPWRGCGGPGGRYGVNVVEPETLGPPIAADPEPNAEIRTPEPEAWGAPIDAVPEPEIGAGTKVPVPTRDTRPIEADAVPEIGAGTKAPVLAMVGAAMPRTTLPSDP</sequence>
<evidence type="ECO:0000313" key="2">
    <source>
        <dbReference type="EMBL" id="CAB4161232.1"/>
    </source>
</evidence>
<accession>A0A6J5NR24</accession>
<organism evidence="2">
    <name type="scientific">uncultured Caudovirales phage</name>
    <dbReference type="NCBI Taxonomy" id="2100421"/>
    <lineage>
        <taxon>Viruses</taxon>
        <taxon>Duplodnaviria</taxon>
        <taxon>Heunggongvirae</taxon>
        <taxon>Uroviricota</taxon>
        <taxon>Caudoviricetes</taxon>
        <taxon>Peduoviridae</taxon>
        <taxon>Maltschvirus</taxon>
        <taxon>Maltschvirus maltsch</taxon>
    </lineage>
</organism>
<name>A0A6J5NR24_9CAUD</name>